<feature type="signal peptide" evidence="3">
    <location>
        <begin position="1"/>
        <end position="28"/>
    </location>
</feature>
<evidence type="ECO:0000256" key="3">
    <source>
        <dbReference type="SAM" id="SignalP"/>
    </source>
</evidence>
<evidence type="ECO:0000313" key="4">
    <source>
        <dbReference type="EMBL" id="MFC6008832.1"/>
    </source>
</evidence>
<name>A0ABW1JIY5_9ACTN</name>
<keyword evidence="3" id="KW-0732">Signal</keyword>
<proteinExistence type="predicted"/>
<evidence type="ECO:0000256" key="1">
    <source>
        <dbReference type="SAM" id="MobiDB-lite"/>
    </source>
</evidence>
<sequence>MRSTLRRSAAAAVLCGVAVLGGPAVANAADNDYPAPTPSATVSVLPSSSTAPTVQSSNADSPALAYTGTDVAIWLAAGVGLTAGGAFLVAATRKRGARA</sequence>
<feature type="chain" id="PRO_5046399914" description="LPXTG cell wall anchor domain-containing protein" evidence="3">
    <location>
        <begin position="29"/>
        <end position="99"/>
    </location>
</feature>
<accession>A0ABW1JIY5</accession>
<protein>
    <recommendedName>
        <fullName evidence="6">LPXTG cell wall anchor domain-containing protein</fullName>
    </recommendedName>
</protein>
<evidence type="ECO:0000313" key="5">
    <source>
        <dbReference type="Proteomes" id="UP001596189"/>
    </source>
</evidence>
<feature type="compositionally biased region" description="Polar residues" evidence="1">
    <location>
        <begin position="38"/>
        <end position="60"/>
    </location>
</feature>
<keyword evidence="2" id="KW-0472">Membrane</keyword>
<evidence type="ECO:0000256" key="2">
    <source>
        <dbReference type="SAM" id="Phobius"/>
    </source>
</evidence>
<evidence type="ECO:0008006" key="6">
    <source>
        <dbReference type="Google" id="ProtNLM"/>
    </source>
</evidence>
<feature type="region of interest" description="Disordered" evidence="1">
    <location>
        <begin position="37"/>
        <end position="60"/>
    </location>
</feature>
<keyword evidence="5" id="KW-1185">Reference proteome</keyword>
<dbReference type="EMBL" id="JBHSRD010000008">
    <property type="protein sequence ID" value="MFC6008832.1"/>
    <property type="molecule type" value="Genomic_DNA"/>
</dbReference>
<dbReference type="RefSeq" id="WP_345717371.1">
    <property type="nucleotide sequence ID" value="NZ_BAABFP010000007.1"/>
</dbReference>
<organism evidence="4 5">
    <name type="scientific">Angustibacter luteus</name>
    <dbReference type="NCBI Taxonomy" id="658456"/>
    <lineage>
        <taxon>Bacteria</taxon>
        <taxon>Bacillati</taxon>
        <taxon>Actinomycetota</taxon>
        <taxon>Actinomycetes</taxon>
        <taxon>Kineosporiales</taxon>
        <taxon>Kineosporiaceae</taxon>
    </lineage>
</organism>
<gene>
    <name evidence="4" type="ORF">ACFQDO_16990</name>
</gene>
<dbReference type="Proteomes" id="UP001596189">
    <property type="component" value="Unassembled WGS sequence"/>
</dbReference>
<reference evidence="5" key="1">
    <citation type="journal article" date="2019" name="Int. J. Syst. Evol. Microbiol.">
        <title>The Global Catalogue of Microorganisms (GCM) 10K type strain sequencing project: providing services to taxonomists for standard genome sequencing and annotation.</title>
        <authorList>
            <consortium name="The Broad Institute Genomics Platform"/>
            <consortium name="The Broad Institute Genome Sequencing Center for Infectious Disease"/>
            <person name="Wu L."/>
            <person name="Ma J."/>
        </authorList>
    </citation>
    <scope>NUCLEOTIDE SEQUENCE [LARGE SCALE GENOMIC DNA]</scope>
    <source>
        <strain evidence="5">KACC 14249</strain>
    </source>
</reference>
<keyword evidence="2" id="KW-1133">Transmembrane helix</keyword>
<comment type="caution">
    <text evidence="4">The sequence shown here is derived from an EMBL/GenBank/DDBJ whole genome shotgun (WGS) entry which is preliminary data.</text>
</comment>
<keyword evidence="2" id="KW-0812">Transmembrane</keyword>
<feature type="transmembrane region" description="Helical" evidence="2">
    <location>
        <begin position="71"/>
        <end position="91"/>
    </location>
</feature>